<comment type="function">
    <text evidence="7">Specifically dimethylates two adjacent adenosines (A1518 and A1519) in the loop of a conserved hairpin near the 3'-end of 16S rRNA in the 30S particle. May play a critical role in biogenesis of 30S subunits.</text>
</comment>
<dbReference type="RefSeq" id="WP_290259118.1">
    <property type="nucleotide sequence ID" value="NZ_JAUFQG010000004.1"/>
</dbReference>
<dbReference type="InterPro" id="IPR001737">
    <property type="entry name" value="KsgA/Erm"/>
</dbReference>
<feature type="binding site" evidence="7 8">
    <location>
        <position position="42"/>
    </location>
    <ligand>
        <name>S-adenosyl-L-methionine</name>
        <dbReference type="ChEBI" id="CHEBI:59789"/>
    </ligand>
</feature>
<dbReference type="InterPro" id="IPR020596">
    <property type="entry name" value="rRNA_Ade_Mease_Trfase_CS"/>
</dbReference>
<keyword evidence="1 7" id="KW-0963">Cytoplasm</keyword>
<reference evidence="11" key="1">
    <citation type="journal article" date="2019" name="Int. J. Syst. Evol. Microbiol.">
        <title>The Global Catalogue of Microorganisms (GCM) 10K type strain sequencing project: providing services to taxonomists for standard genome sequencing and annotation.</title>
        <authorList>
            <consortium name="The Broad Institute Genomics Platform"/>
            <consortium name="The Broad Institute Genome Sequencing Center for Infectious Disease"/>
            <person name="Wu L."/>
            <person name="Ma J."/>
        </authorList>
    </citation>
    <scope>NUCLEOTIDE SEQUENCE [LARGE SCALE GENOMIC DNA]</scope>
    <source>
        <strain evidence="11">CECT 8570</strain>
    </source>
</reference>
<feature type="binding site" evidence="7 8">
    <location>
        <position position="63"/>
    </location>
    <ligand>
        <name>S-adenosyl-L-methionine</name>
        <dbReference type="ChEBI" id="CHEBI:59789"/>
    </ligand>
</feature>
<evidence type="ECO:0000313" key="10">
    <source>
        <dbReference type="EMBL" id="MFC4362105.1"/>
    </source>
</evidence>
<dbReference type="Pfam" id="PF00398">
    <property type="entry name" value="RrnaAD"/>
    <property type="match status" value="1"/>
</dbReference>
<dbReference type="InterPro" id="IPR020598">
    <property type="entry name" value="rRNA_Ade_methylase_Trfase_N"/>
</dbReference>
<keyword evidence="5 7" id="KW-0949">S-adenosyl-L-methionine</keyword>
<dbReference type="EC" id="2.1.1.182" evidence="7"/>
<evidence type="ECO:0000256" key="7">
    <source>
        <dbReference type="HAMAP-Rule" id="MF_00607"/>
    </source>
</evidence>
<dbReference type="Gene3D" id="3.40.50.150">
    <property type="entry name" value="Vaccinia Virus protein VP39"/>
    <property type="match status" value="1"/>
</dbReference>
<evidence type="ECO:0000256" key="8">
    <source>
        <dbReference type="PROSITE-ProRule" id="PRU01026"/>
    </source>
</evidence>
<keyword evidence="3 7" id="KW-0489">Methyltransferase</keyword>
<comment type="catalytic activity">
    <reaction evidence="7">
        <text>adenosine(1518)/adenosine(1519) in 16S rRNA + 4 S-adenosyl-L-methionine = N(6)-dimethyladenosine(1518)/N(6)-dimethyladenosine(1519) in 16S rRNA + 4 S-adenosyl-L-homocysteine + 4 H(+)</text>
        <dbReference type="Rhea" id="RHEA:19609"/>
        <dbReference type="Rhea" id="RHEA-COMP:10232"/>
        <dbReference type="Rhea" id="RHEA-COMP:10233"/>
        <dbReference type="ChEBI" id="CHEBI:15378"/>
        <dbReference type="ChEBI" id="CHEBI:57856"/>
        <dbReference type="ChEBI" id="CHEBI:59789"/>
        <dbReference type="ChEBI" id="CHEBI:74411"/>
        <dbReference type="ChEBI" id="CHEBI:74493"/>
        <dbReference type="EC" id="2.1.1.182"/>
    </reaction>
</comment>
<dbReference type="PANTHER" id="PTHR11727">
    <property type="entry name" value="DIMETHYLADENOSINE TRANSFERASE"/>
    <property type="match status" value="1"/>
</dbReference>
<name>A0ABV8V2G8_9GAMM</name>
<feature type="binding site" evidence="7 8">
    <location>
        <position position="109"/>
    </location>
    <ligand>
        <name>S-adenosyl-L-methionine</name>
        <dbReference type="ChEBI" id="CHEBI:59789"/>
    </ligand>
</feature>
<dbReference type="PROSITE" id="PS51689">
    <property type="entry name" value="SAM_RNA_A_N6_MT"/>
    <property type="match status" value="1"/>
</dbReference>
<protein>
    <recommendedName>
        <fullName evidence="7">Ribosomal RNA small subunit methyltransferase A</fullName>
        <ecNumber evidence="7">2.1.1.182</ecNumber>
    </recommendedName>
    <alternativeName>
        <fullName evidence="7">16S rRNA (adenine(1518)-N(6)/adenine(1519)-N(6))-dimethyltransferase</fullName>
    </alternativeName>
    <alternativeName>
        <fullName evidence="7">16S rRNA dimethyladenosine transferase</fullName>
    </alternativeName>
    <alternativeName>
        <fullName evidence="7">16S rRNA dimethylase</fullName>
    </alternativeName>
    <alternativeName>
        <fullName evidence="7">S-adenosylmethionine-6-N', N'-adenosyl(rRNA) dimethyltransferase</fullName>
    </alternativeName>
</protein>
<dbReference type="PANTHER" id="PTHR11727:SF7">
    <property type="entry name" value="DIMETHYLADENOSINE TRANSFERASE-RELATED"/>
    <property type="match status" value="1"/>
</dbReference>
<keyword evidence="2 7" id="KW-0698">rRNA processing</keyword>
<keyword evidence="4 7" id="KW-0808">Transferase</keyword>
<feature type="binding site" evidence="7 8">
    <location>
        <position position="15"/>
    </location>
    <ligand>
        <name>S-adenosyl-L-methionine</name>
        <dbReference type="ChEBI" id="CHEBI:59789"/>
    </ligand>
</feature>
<dbReference type="SUPFAM" id="SSF53335">
    <property type="entry name" value="S-adenosyl-L-methionine-dependent methyltransferases"/>
    <property type="match status" value="1"/>
</dbReference>
<feature type="domain" description="Ribosomal RNA adenine methylase transferase N-terminal" evidence="9">
    <location>
        <begin position="22"/>
        <end position="194"/>
    </location>
</feature>
<dbReference type="PROSITE" id="PS01131">
    <property type="entry name" value="RRNA_A_DIMETH"/>
    <property type="match status" value="1"/>
</dbReference>
<evidence type="ECO:0000256" key="5">
    <source>
        <dbReference type="ARBA" id="ARBA00022691"/>
    </source>
</evidence>
<evidence type="ECO:0000259" key="9">
    <source>
        <dbReference type="SMART" id="SM00650"/>
    </source>
</evidence>
<dbReference type="GO" id="GO:0052908">
    <property type="term" value="F:16S rRNA (adenine(1518)-N(6)/adenine(1519)-N(6))-dimethyltransferase activity"/>
    <property type="evidence" value="ECO:0007669"/>
    <property type="project" value="UniProtKB-EC"/>
</dbReference>
<keyword evidence="6 7" id="KW-0694">RNA-binding</keyword>
<dbReference type="InterPro" id="IPR023165">
    <property type="entry name" value="rRNA_Ade_diMease-like_C"/>
</dbReference>
<evidence type="ECO:0000313" key="11">
    <source>
        <dbReference type="Proteomes" id="UP001595840"/>
    </source>
</evidence>
<feature type="binding site" evidence="7 8">
    <location>
        <position position="88"/>
    </location>
    <ligand>
        <name>S-adenosyl-L-methionine</name>
        <dbReference type="ChEBI" id="CHEBI:59789"/>
    </ligand>
</feature>
<dbReference type="NCBIfam" id="TIGR00755">
    <property type="entry name" value="ksgA"/>
    <property type="match status" value="1"/>
</dbReference>
<dbReference type="EMBL" id="JBHSCX010000005">
    <property type="protein sequence ID" value="MFC4362105.1"/>
    <property type="molecule type" value="Genomic_DNA"/>
</dbReference>
<sequence>MTDFHHKARKRFGQNFLIDDGIIARIARAVTPNANEQVVEIGPGKGAITELMIAGCPSLKVVELDRDLIPWLKVKFERYPEFEVIAADALKVDFAALAAPGKPLRIVGNLPYNISTPLIFHLLSFVGKVQDMHFMLQKEVVQRMGAEPGSKTYGRLSVMVQYWCAVEYLFDVPPHCFSPAPKVDSAIVRLTPYAKPKVAAKDHQVLQELVTAAFSQRRKTLRNTLKQLMDVEQIDGLDFDISRRPETISVDEYVFLANTLVDLRQSSQS</sequence>
<evidence type="ECO:0000256" key="2">
    <source>
        <dbReference type="ARBA" id="ARBA00022552"/>
    </source>
</evidence>
<dbReference type="SMART" id="SM00650">
    <property type="entry name" value="rADc"/>
    <property type="match status" value="1"/>
</dbReference>
<comment type="similarity">
    <text evidence="7">Belongs to the class I-like SAM-binding methyltransferase superfamily. rRNA adenine N(6)-methyltransferase family. RsmA subfamily.</text>
</comment>
<evidence type="ECO:0000256" key="3">
    <source>
        <dbReference type="ARBA" id="ARBA00022603"/>
    </source>
</evidence>
<comment type="caution">
    <text evidence="10">The sequence shown here is derived from an EMBL/GenBank/DDBJ whole genome shotgun (WGS) entry which is preliminary data.</text>
</comment>
<evidence type="ECO:0000256" key="1">
    <source>
        <dbReference type="ARBA" id="ARBA00022490"/>
    </source>
</evidence>
<evidence type="ECO:0000256" key="6">
    <source>
        <dbReference type="ARBA" id="ARBA00022884"/>
    </source>
</evidence>
<evidence type="ECO:0000256" key="4">
    <source>
        <dbReference type="ARBA" id="ARBA00022679"/>
    </source>
</evidence>
<gene>
    <name evidence="7 10" type="primary">rsmA</name>
    <name evidence="7" type="synonym">ksgA</name>
    <name evidence="10" type="ORF">ACFOX3_07325</name>
</gene>
<accession>A0ABV8V2G8</accession>
<organism evidence="10 11">
    <name type="scientific">Simiduia curdlanivorans</name>
    <dbReference type="NCBI Taxonomy" id="1492769"/>
    <lineage>
        <taxon>Bacteria</taxon>
        <taxon>Pseudomonadati</taxon>
        <taxon>Pseudomonadota</taxon>
        <taxon>Gammaproteobacteria</taxon>
        <taxon>Cellvibrionales</taxon>
        <taxon>Cellvibrionaceae</taxon>
        <taxon>Simiduia</taxon>
    </lineage>
</organism>
<keyword evidence="11" id="KW-1185">Reference proteome</keyword>
<dbReference type="HAMAP" id="MF_00607">
    <property type="entry name" value="16SrRNA_methyltr_A"/>
    <property type="match status" value="1"/>
</dbReference>
<feature type="binding site" evidence="7 8">
    <location>
        <position position="17"/>
    </location>
    <ligand>
        <name>S-adenosyl-L-methionine</name>
        <dbReference type="ChEBI" id="CHEBI:59789"/>
    </ligand>
</feature>
<comment type="subcellular location">
    <subcellularLocation>
        <location evidence="7">Cytoplasm</location>
    </subcellularLocation>
</comment>
<dbReference type="Gene3D" id="1.10.8.100">
    <property type="entry name" value="Ribosomal RNA adenine dimethylase-like, domain 2"/>
    <property type="match status" value="1"/>
</dbReference>
<proteinExistence type="inferred from homology"/>
<dbReference type="InterPro" id="IPR011530">
    <property type="entry name" value="rRNA_adenine_dimethylase"/>
</dbReference>
<dbReference type="Proteomes" id="UP001595840">
    <property type="component" value="Unassembled WGS sequence"/>
</dbReference>
<dbReference type="InterPro" id="IPR029063">
    <property type="entry name" value="SAM-dependent_MTases_sf"/>
</dbReference>